<dbReference type="InterPro" id="IPR023772">
    <property type="entry name" value="DNA-bd_HTH_TetR-type_CS"/>
</dbReference>
<dbReference type="EMBL" id="JAZDRP010000005">
    <property type="protein sequence ID" value="MEE2526654.1"/>
    <property type="molecule type" value="Genomic_DNA"/>
</dbReference>
<protein>
    <submittedName>
        <fullName evidence="4">TetR/AcrR family transcriptional regulator</fullName>
    </submittedName>
</protein>
<comment type="caution">
    <text evidence="4">The sequence shown here is derived from an EMBL/GenBank/DDBJ whole genome shotgun (WGS) entry which is preliminary data.</text>
</comment>
<evidence type="ECO:0000256" key="2">
    <source>
        <dbReference type="PROSITE-ProRule" id="PRU00335"/>
    </source>
</evidence>
<dbReference type="InterPro" id="IPR001647">
    <property type="entry name" value="HTH_TetR"/>
</dbReference>
<feature type="domain" description="HTH tetR-type" evidence="3">
    <location>
        <begin position="27"/>
        <end position="87"/>
    </location>
</feature>
<dbReference type="SUPFAM" id="SSF46689">
    <property type="entry name" value="Homeodomain-like"/>
    <property type="match status" value="1"/>
</dbReference>
<organism evidence="4 5">
    <name type="scientific">Hyphobacterium lacteum</name>
    <dbReference type="NCBI Taxonomy" id="3116575"/>
    <lineage>
        <taxon>Bacteria</taxon>
        <taxon>Pseudomonadati</taxon>
        <taxon>Pseudomonadota</taxon>
        <taxon>Alphaproteobacteria</taxon>
        <taxon>Maricaulales</taxon>
        <taxon>Maricaulaceae</taxon>
        <taxon>Hyphobacterium</taxon>
    </lineage>
</organism>
<dbReference type="Pfam" id="PF00440">
    <property type="entry name" value="TetR_N"/>
    <property type="match status" value="1"/>
</dbReference>
<evidence type="ECO:0000256" key="1">
    <source>
        <dbReference type="ARBA" id="ARBA00023125"/>
    </source>
</evidence>
<dbReference type="Proteomes" id="UP001354971">
    <property type="component" value="Unassembled WGS sequence"/>
</dbReference>
<gene>
    <name evidence="4" type="ORF">V0U79_09765</name>
</gene>
<dbReference type="Gene3D" id="1.10.357.10">
    <property type="entry name" value="Tetracycline Repressor, domain 2"/>
    <property type="match status" value="1"/>
</dbReference>
<reference evidence="4 5" key="1">
    <citation type="submission" date="2024-01" db="EMBL/GenBank/DDBJ databases">
        <title>Hyphobacterium bacterium isolated from marine sediment.</title>
        <authorList>
            <person name="Zhao S."/>
        </authorList>
    </citation>
    <scope>NUCLEOTIDE SEQUENCE [LARGE SCALE GENOMIC DNA]</scope>
    <source>
        <strain evidence="5">HN65</strain>
    </source>
</reference>
<dbReference type="PROSITE" id="PS01081">
    <property type="entry name" value="HTH_TETR_1"/>
    <property type="match status" value="1"/>
</dbReference>
<sequence length="214" mass="23527">MSNWLKEQDDVAASEAGVRPAMQARSRATRKRILKVLDRALKDQSIDSLTVADIARAAKSSVGAFYGRFADKAAAMDALYADRMEELVEKLAAANQDARRHRDVHRWIGSLSTECLEHALANRSLLARLAGRTSDLAVPPPAFEADLAQTLNVLKIKPPHFAPMAADFMIRLILGLSRDGALFQGDLDQRPEARKTYASDIQKAALWYLTAPSA</sequence>
<evidence type="ECO:0000313" key="5">
    <source>
        <dbReference type="Proteomes" id="UP001354971"/>
    </source>
</evidence>
<evidence type="ECO:0000259" key="3">
    <source>
        <dbReference type="PROSITE" id="PS50977"/>
    </source>
</evidence>
<dbReference type="PROSITE" id="PS50977">
    <property type="entry name" value="HTH_TETR_2"/>
    <property type="match status" value="1"/>
</dbReference>
<proteinExistence type="predicted"/>
<name>A0ABU7LRW3_9PROT</name>
<dbReference type="RefSeq" id="WP_330199316.1">
    <property type="nucleotide sequence ID" value="NZ_JAZDRP010000005.1"/>
</dbReference>
<keyword evidence="5" id="KW-1185">Reference proteome</keyword>
<feature type="DNA-binding region" description="H-T-H motif" evidence="2">
    <location>
        <begin position="50"/>
        <end position="69"/>
    </location>
</feature>
<keyword evidence="1 2" id="KW-0238">DNA-binding</keyword>
<accession>A0ABU7LRW3</accession>
<dbReference type="InterPro" id="IPR009057">
    <property type="entry name" value="Homeodomain-like_sf"/>
</dbReference>
<evidence type="ECO:0000313" key="4">
    <source>
        <dbReference type="EMBL" id="MEE2526654.1"/>
    </source>
</evidence>